<dbReference type="PATRIC" id="fig|429727.3.peg.1764"/>
<dbReference type="Pfam" id="PF00588">
    <property type="entry name" value="SpoU_methylase"/>
    <property type="match status" value="1"/>
</dbReference>
<comment type="catalytic activity">
    <reaction evidence="5">
        <text>uridine(32) in tRNA + S-adenosyl-L-methionine = 2'-O-methyluridine(32) in tRNA + S-adenosyl-L-homocysteine + H(+)</text>
        <dbReference type="Rhea" id="RHEA:42936"/>
        <dbReference type="Rhea" id="RHEA-COMP:10107"/>
        <dbReference type="Rhea" id="RHEA-COMP:10290"/>
        <dbReference type="ChEBI" id="CHEBI:15378"/>
        <dbReference type="ChEBI" id="CHEBI:57856"/>
        <dbReference type="ChEBI" id="CHEBI:59789"/>
        <dbReference type="ChEBI" id="CHEBI:65315"/>
        <dbReference type="ChEBI" id="CHEBI:74478"/>
        <dbReference type="EC" id="2.1.1.200"/>
    </reaction>
</comment>
<dbReference type="EC" id="2.1.1.200" evidence="5"/>
<evidence type="ECO:0000313" key="7">
    <source>
        <dbReference type="EMBL" id="KKB10375.1"/>
    </source>
</evidence>
<dbReference type="CDD" id="cd18093">
    <property type="entry name" value="SpoU-like_TrmJ"/>
    <property type="match status" value="1"/>
</dbReference>
<organism evidence="7 8">
    <name type="scientific">Devosia chinhatensis</name>
    <dbReference type="NCBI Taxonomy" id="429727"/>
    <lineage>
        <taxon>Bacteria</taxon>
        <taxon>Pseudomonadati</taxon>
        <taxon>Pseudomonadota</taxon>
        <taxon>Alphaproteobacteria</taxon>
        <taxon>Hyphomicrobiales</taxon>
        <taxon>Devosiaceae</taxon>
        <taxon>Devosia</taxon>
    </lineage>
</organism>
<comment type="caution">
    <text evidence="7">The sequence shown here is derived from an EMBL/GenBank/DDBJ whole genome shotgun (WGS) entry which is preliminary data.</text>
</comment>
<dbReference type="Gene3D" id="3.40.1280.10">
    <property type="match status" value="1"/>
</dbReference>
<keyword evidence="5" id="KW-0963">Cytoplasm</keyword>
<dbReference type="PIRSF" id="PIRSF004808">
    <property type="entry name" value="LasT"/>
    <property type="match status" value="1"/>
</dbReference>
<evidence type="ECO:0000256" key="3">
    <source>
        <dbReference type="ARBA" id="ARBA00022679"/>
    </source>
</evidence>
<evidence type="ECO:0000313" key="8">
    <source>
        <dbReference type="Proteomes" id="UP000033649"/>
    </source>
</evidence>
<proteinExistence type="inferred from homology"/>
<dbReference type="InterPro" id="IPR029028">
    <property type="entry name" value="Alpha/beta_knot_MTases"/>
</dbReference>
<evidence type="ECO:0000259" key="6">
    <source>
        <dbReference type="Pfam" id="PF00588"/>
    </source>
</evidence>
<evidence type="ECO:0000256" key="4">
    <source>
        <dbReference type="ARBA" id="ARBA00022691"/>
    </source>
</evidence>
<comment type="function">
    <text evidence="5">Catalyzes the formation of 2'O-methylated cytidine (Cm32) or 2'O-methylated uridine (Um32) at position 32 in tRNA.</text>
</comment>
<dbReference type="Gene3D" id="1.10.8.590">
    <property type="match status" value="1"/>
</dbReference>
<dbReference type="InterPro" id="IPR029026">
    <property type="entry name" value="tRNA_m1G_MTases_N"/>
</dbReference>
<dbReference type="PANTHER" id="PTHR42786">
    <property type="entry name" value="TRNA/RRNA METHYLTRANSFERASE"/>
    <property type="match status" value="1"/>
</dbReference>
<evidence type="ECO:0000256" key="2">
    <source>
        <dbReference type="ARBA" id="ARBA00022603"/>
    </source>
</evidence>
<dbReference type="AlphaFoldDB" id="A0A0F5FP65"/>
<sequence>MAGTDRSQETSFKACPAIILCEPQLGENIGSAARAMANFGLWDLRLVRPRDGWPNEKAVAAASRADHVLDRVRVFETLEAAMADLTLVYATTARSRDMQKEVLGPEEASANMAAHIADGKGVGLLFGRERWGLLNDEVAMADAIVTLPVEPAFASLNIAQAVLLMSYEWRRTSAEGRALPFSDGLDEAAPRTELVGLFEHLEGVLDQTGFFTTPDKRPSMVNNLRTALTRGRFTSQEIRTLRGVISSIDRRHERPNPNRQKKVEE</sequence>
<dbReference type="OrthoDB" id="9806346at2"/>
<dbReference type="SUPFAM" id="SSF75217">
    <property type="entry name" value="alpha/beta knot"/>
    <property type="match status" value="1"/>
</dbReference>
<evidence type="ECO:0000256" key="1">
    <source>
        <dbReference type="ARBA" id="ARBA00007228"/>
    </source>
</evidence>
<protein>
    <recommendedName>
        <fullName evidence="5">tRNA (cytidine/uridine-2'-O-)-methyltransferase TrmJ</fullName>
        <ecNumber evidence="5">2.1.1.200</ecNumber>
    </recommendedName>
    <alternativeName>
        <fullName evidence="5">tRNA (cytidine(32)/uridine(32)-2'-O)-methyltransferase</fullName>
    </alternativeName>
    <alternativeName>
        <fullName evidence="5">tRNA Cm32/Um32 methyltransferase</fullName>
    </alternativeName>
</protein>
<keyword evidence="3 7" id="KW-0808">Transferase</keyword>
<reference evidence="7 8" key="1">
    <citation type="submission" date="2015-03" db="EMBL/GenBank/DDBJ databases">
        <authorList>
            <person name="Hassan Y."/>
            <person name="Lepp D."/>
            <person name="Li X.-Z."/>
            <person name="Zhou T."/>
        </authorList>
    </citation>
    <scope>NUCLEOTIDE SEQUENCE [LARGE SCALE GENOMIC DNA]</scope>
    <source>
        <strain evidence="7 8">IPL18</strain>
    </source>
</reference>
<feature type="domain" description="tRNA/rRNA methyltransferase SpoU type" evidence="6">
    <location>
        <begin position="18"/>
        <end position="167"/>
    </location>
</feature>
<dbReference type="GO" id="GO:0160206">
    <property type="term" value="F:tRNA (cytidine(32)/uridine(32)-2'-O)-methyltransferase activity"/>
    <property type="evidence" value="ECO:0007669"/>
    <property type="project" value="UniProtKB-EC"/>
</dbReference>
<dbReference type="GO" id="GO:0002128">
    <property type="term" value="P:tRNA nucleoside ribose methylation"/>
    <property type="evidence" value="ECO:0007669"/>
    <property type="project" value="TreeGrafter"/>
</dbReference>
<dbReference type="RefSeq" id="WP_046105175.1">
    <property type="nucleotide sequence ID" value="NZ_JZEY01000054.1"/>
</dbReference>
<dbReference type="InterPro" id="IPR004384">
    <property type="entry name" value="RNA_MeTrfase_TrmJ/LasT"/>
</dbReference>
<gene>
    <name evidence="5" type="primary">trmJ</name>
    <name evidence="7" type="ORF">VE26_08540</name>
</gene>
<comment type="similarity">
    <text evidence="1">Belongs to the class IV-like SAM-binding methyltransferase superfamily. RNA methyltransferase TrmH family.</text>
</comment>
<dbReference type="PANTHER" id="PTHR42786:SF7">
    <property type="entry name" value="TRNA_RRNA METHYLTRANSFERASE SPOU TYPE DOMAIN-CONTAINING PROTEIN"/>
    <property type="match status" value="1"/>
</dbReference>
<keyword evidence="5" id="KW-0819">tRNA processing</keyword>
<dbReference type="GO" id="GO:0005829">
    <property type="term" value="C:cytosol"/>
    <property type="evidence" value="ECO:0007669"/>
    <property type="project" value="TreeGrafter"/>
</dbReference>
<evidence type="ECO:0000256" key="5">
    <source>
        <dbReference type="RuleBase" id="RU362024"/>
    </source>
</evidence>
<dbReference type="GO" id="GO:0003723">
    <property type="term" value="F:RNA binding"/>
    <property type="evidence" value="ECO:0007669"/>
    <property type="project" value="InterPro"/>
</dbReference>
<keyword evidence="2 5" id="KW-0489">Methyltransferase</keyword>
<keyword evidence="4 5" id="KW-0949">S-adenosyl-L-methionine</keyword>
<keyword evidence="8" id="KW-1185">Reference proteome</keyword>
<dbReference type="EMBL" id="JZEY01000054">
    <property type="protein sequence ID" value="KKB10375.1"/>
    <property type="molecule type" value="Genomic_DNA"/>
</dbReference>
<dbReference type="InterPro" id="IPR001537">
    <property type="entry name" value="SpoU_MeTrfase"/>
</dbReference>
<name>A0A0F5FP65_9HYPH</name>
<accession>A0A0F5FP65</accession>
<dbReference type="NCBIfam" id="TIGR00050">
    <property type="entry name" value="rRNA_methyl_1"/>
    <property type="match status" value="1"/>
</dbReference>
<dbReference type="Proteomes" id="UP000033649">
    <property type="component" value="Unassembled WGS sequence"/>
</dbReference>
<comment type="subunit">
    <text evidence="5">Homodimer.</text>
</comment>
<comment type="subcellular location">
    <subcellularLocation>
        <location evidence="5">Cytoplasm</location>
    </subcellularLocation>
</comment>
<comment type="catalytic activity">
    <reaction evidence="5">
        <text>cytidine(32) in tRNA + S-adenosyl-L-methionine = 2'-O-methylcytidine(32) in tRNA + S-adenosyl-L-homocysteine + H(+)</text>
        <dbReference type="Rhea" id="RHEA:42932"/>
        <dbReference type="Rhea" id="RHEA-COMP:10288"/>
        <dbReference type="Rhea" id="RHEA-COMP:10289"/>
        <dbReference type="ChEBI" id="CHEBI:15378"/>
        <dbReference type="ChEBI" id="CHEBI:57856"/>
        <dbReference type="ChEBI" id="CHEBI:59789"/>
        <dbReference type="ChEBI" id="CHEBI:74495"/>
        <dbReference type="ChEBI" id="CHEBI:82748"/>
        <dbReference type="EC" id="2.1.1.200"/>
    </reaction>
</comment>
<dbReference type="STRING" id="429727.VE26_08540"/>